<dbReference type="SUPFAM" id="SSF52980">
    <property type="entry name" value="Restriction endonuclease-like"/>
    <property type="match status" value="1"/>
</dbReference>
<dbReference type="PANTHER" id="PTHR38590:SF1">
    <property type="entry name" value="BLL0828 PROTEIN"/>
    <property type="match status" value="1"/>
</dbReference>
<dbReference type="InterPro" id="IPR011335">
    <property type="entry name" value="Restrct_endonuc-II-like"/>
</dbReference>
<dbReference type="PANTHER" id="PTHR38590">
    <property type="entry name" value="BLL0828 PROTEIN"/>
    <property type="match status" value="1"/>
</dbReference>
<protein>
    <submittedName>
        <fullName evidence="3">DUF559 domain-containing protein</fullName>
    </submittedName>
</protein>
<reference evidence="3 4" key="1">
    <citation type="submission" date="2019-09" db="EMBL/GenBank/DDBJ databases">
        <title>YIM 132548 draft genome.</title>
        <authorList>
            <person name="Jiang L."/>
        </authorList>
    </citation>
    <scope>NUCLEOTIDE SEQUENCE [LARGE SCALE GENOMIC DNA]</scope>
    <source>
        <strain evidence="3 4">YIM 132548</strain>
    </source>
</reference>
<proteinExistence type="predicted"/>
<dbReference type="Pfam" id="PF04480">
    <property type="entry name" value="DUF559"/>
    <property type="match status" value="1"/>
</dbReference>
<dbReference type="Proteomes" id="UP000441523">
    <property type="component" value="Unassembled WGS sequence"/>
</dbReference>
<dbReference type="InterPro" id="IPR007569">
    <property type="entry name" value="DUF559"/>
</dbReference>
<dbReference type="EMBL" id="VZZJ01000001">
    <property type="protein sequence ID" value="KAB1076227.1"/>
    <property type="molecule type" value="Genomic_DNA"/>
</dbReference>
<evidence type="ECO:0000313" key="4">
    <source>
        <dbReference type="Proteomes" id="UP000441523"/>
    </source>
</evidence>
<evidence type="ECO:0000313" key="3">
    <source>
        <dbReference type="EMBL" id="KAB1076227.1"/>
    </source>
</evidence>
<sequence>MRSPRTHRGQNPPPRARLPSWNRDEVGGVSESSGRARALRRRQTAAEAKLWRALRNRGLNGFKVRRQWPVDGFVADFACVEARLIVEIDGATHGTAAAQARDALRSAALAQCGYEVLRISNRDVMENLAGVRETILAALERRIVL</sequence>
<gene>
    <name evidence="3" type="ORF">F6X51_01430</name>
</gene>
<name>A0A6N6MWE9_9HYPH</name>
<dbReference type="Gene3D" id="3.40.960.10">
    <property type="entry name" value="VSR Endonuclease"/>
    <property type="match status" value="1"/>
</dbReference>
<evidence type="ECO:0000259" key="2">
    <source>
        <dbReference type="Pfam" id="PF04480"/>
    </source>
</evidence>
<evidence type="ECO:0000256" key="1">
    <source>
        <dbReference type="SAM" id="MobiDB-lite"/>
    </source>
</evidence>
<organism evidence="3 4">
    <name type="scientific">Methylobacterium planeticum</name>
    <dbReference type="NCBI Taxonomy" id="2615211"/>
    <lineage>
        <taxon>Bacteria</taxon>
        <taxon>Pseudomonadati</taxon>
        <taxon>Pseudomonadota</taxon>
        <taxon>Alphaproteobacteria</taxon>
        <taxon>Hyphomicrobiales</taxon>
        <taxon>Methylobacteriaceae</taxon>
        <taxon>Methylobacterium</taxon>
    </lineage>
</organism>
<dbReference type="AlphaFoldDB" id="A0A6N6MWE9"/>
<feature type="domain" description="DUF559" evidence="2">
    <location>
        <begin position="34"/>
        <end position="140"/>
    </location>
</feature>
<keyword evidence="4" id="KW-1185">Reference proteome</keyword>
<dbReference type="InterPro" id="IPR047216">
    <property type="entry name" value="Endonuclease_DUF559_bact"/>
</dbReference>
<accession>A0A6N6MWE9</accession>
<comment type="caution">
    <text evidence="3">The sequence shown here is derived from an EMBL/GenBank/DDBJ whole genome shotgun (WGS) entry which is preliminary data.</text>
</comment>
<feature type="region of interest" description="Disordered" evidence="1">
    <location>
        <begin position="1"/>
        <end position="40"/>
    </location>
</feature>
<dbReference type="CDD" id="cd01038">
    <property type="entry name" value="Endonuclease_DUF559"/>
    <property type="match status" value="1"/>
</dbReference>